<sequence length="96" mass="10486">MCAGFLAEARHSLQEYGGSRFLDLSQFEPRVMFEAMAADRLDALVRFPVPVSSRLSIAQQILRKYHQQRNAELAAAAVATNVGPAPAQQAKAPPHP</sequence>
<comment type="caution">
    <text evidence="1">The sequence shown here is derived from an EMBL/GenBank/DDBJ whole genome shotgun (WGS) entry which is preliminary data.</text>
</comment>
<proteinExistence type="predicted"/>
<name>H1S6U4_9BURK</name>
<dbReference type="AlphaFoldDB" id="H1S6U4"/>
<accession>H1S6U4</accession>
<dbReference type="EMBL" id="AHJE01000044">
    <property type="protein sequence ID" value="EHP41755.1"/>
    <property type="molecule type" value="Genomic_DNA"/>
</dbReference>
<protein>
    <submittedName>
        <fullName evidence="1">Integral membrane protein</fullName>
    </submittedName>
</protein>
<organism evidence="1 2">
    <name type="scientific">Cupriavidus basilensis OR16</name>
    <dbReference type="NCBI Taxonomy" id="1127483"/>
    <lineage>
        <taxon>Bacteria</taxon>
        <taxon>Pseudomonadati</taxon>
        <taxon>Pseudomonadota</taxon>
        <taxon>Betaproteobacteria</taxon>
        <taxon>Burkholderiales</taxon>
        <taxon>Burkholderiaceae</taxon>
        <taxon>Cupriavidus</taxon>
    </lineage>
</organism>
<dbReference type="PATRIC" id="fig|1127483.3.peg.3654"/>
<gene>
    <name evidence="1" type="ORF">OR16_18221</name>
</gene>
<dbReference type="Proteomes" id="UP000005808">
    <property type="component" value="Unassembled WGS sequence"/>
</dbReference>
<dbReference type="RefSeq" id="WP_006159139.1">
    <property type="nucleotide sequence ID" value="NZ_AHJE01000044.1"/>
</dbReference>
<evidence type="ECO:0000313" key="2">
    <source>
        <dbReference type="Proteomes" id="UP000005808"/>
    </source>
</evidence>
<evidence type="ECO:0000313" key="1">
    <source>
        <dbReference type="EMBL" id="EHP41755.1"/>
    </source>
</evidence>
<reference evidence="1 2" key="1">
    <citation type="journal article" date="2012" name="J. Bacteriol.">
        <title>De Novo Genome Project of Cupriavidus basilensis OR16.</title>
        <authorList>
            <person name="Cserhati M."/>
            <person name="Kriszt B."/>
            <person name="Szoboszlay S."/>
            <person name="Toth A."/>
            <person name="Szabo I."/>
            <person name="Tancsics A."/>
            <person name="Nagy I."/>
            <person name="Horvath B."/>
            <person name="Nagy I."/>
            <person name="Kukolya J."/>
        </authorList>
    </citation>
    <scope>NUCLEOTIDE SEQUENCE [LARGE SCALE GENOMIC DNA]</scope>
    <source>
        <strain evidence="1 2">OR16</strain>
    </source>
</reference>